<organism evidence="1">
    <name type="scientific">viral metagenome</name>
    <dbReference type="NCBI Taxonomy" id="1070528"/>
    <lineage>
        <taxon>unclassified sequences</taxon>
        <taxon>metagenomes</taxon>
        <taxon>organismal metagenomes</taxon>
    </lineage>
</organism>
<dbReference type="SUPFAM" id="SSF48371">
    <property type="entry name" value="ARM repeat"/>
    <property type="match status" value="1"/>
</dbReference>
<reference evidence="1" key="1">
    <citation type="journal article" date="2020" name="Nature">
        <title>Giant virus diversity and host interactions through global metagenomics.</title>
        <authorList>
            <person name="Schulz F."/>
            <person name="Roux S."/>
            <person name="Paez-Espino D."/>
            <person name="Jungbluth S."/>
            <person name="Walsh D.A."/>
            <person name="Denef V.J."/>
            <person name="McMahon K.D."/>
            <person name="Konstantinidis K.T."/>
            <person name="Eloe-Fadrosh E.A."/>
            <person name="Kyrpides N.C."/>
            <person name="Woyke T."/>
        </authorList>
    </citation>
    <scope>NUCLEOTIDE SEQUENCE</scope>
    <source>
        <strain evidence="1">GVMAG-M-3300009185-36</strain>
    </source>
</reference>
<dbReference type="InterPro" id="IPR016024">
    <property type="entry name" value="ARM-type_fold"/>
</dbReference>
<proteinExistence type="predicted"/>
<dbReference type="EMBL" id="MN739048">
    <property type="protein sequence ID" value="QHS85865.1"/>
    <property type="molecule type" value="Genomic_DNA"/>
</dbReference>
<name>A0A6C0B0V7_9ZZZZ</name>
<dbReference type="AlphaFoldDB" id="A0A6C0B0V7"/>
<protein>
    <submittedName>
        <fullName evidence="1">Uncharacterized protein</fullName>
    </submittedName>
</protein>
<accession>A0A6C0B0V7</accession>
<sequence length="301" mass="34413">MITNALIYSVRFGPKIALPEAIQANIGLLRVVPATYRPMRPTRPNKNVYRKREDTDNWRTRAIIDCVRKVRETDDPQYDEMFGIFNKIAGQTLDKLSADAITIIKSRDEQFRLRVTTLLFDKAIKGSAYAGVMADLAKKLNTEIQDVSEDLETHAQMFGTLYDMSGTLTFPKVDEPDFEDKVVAWAKQKDVRRGYARFLTHLYTRELVSGQALQESMQKVIQDLNDTLVQPKSEQSEENVTQFADFLFEIAKLLNPTAVELRGLILSSVDTILKRPRPELPSLNMRSRFKLEDAMKCVKVC</sequence>
<dbReference type="Gene3D" id="1.25.40.180">
    <property type="match status" value="1"/>
</dbReference>
<evidence type="ECO:0000313" key="1">
    <source>
        <dbReference type="EMBL" id="QHS85865.1"/>
    </source>
</evidence>